<gene>
    <name evidence="1" type="ORF">EZS28_022563</name>
</gene>
<reference evidence="1 2" key="1">
    <citation type="submission" date="2019-03" db="EMBL/GenBank/DDBJ databases">
        <title>Single cell metagenomics reveals metabolic interactions within the superorganism composed of flagellate Streblomastix strix and complex community of Bacteroidetes bacteria on its surface.</title>
        <authorList>
            <person name="Treitli S.C."/>
            <person name="Kolisko M."/>
            <person name="Husnik F."/>
            <person name="Keeling P."/>
            <person name="Hampl V."/>
        </authorList>
    </citation>
    <scope>NUCLEOTIDE SEQUENCE [LARGE SCALE GENOMIC DNA]</scope>
    <source>
        <strain evidence="1">ST1C</strain>
    </source>
</reference>
<evidence type="ECO:0000313" key="1">
    <source>
        <dbReference type="EMBL" id="KAA6381908.1"/>
    </source>
</evidence>
<sequence length="148" mass="17112">MSGDLRDKGISFSTEAIRMVRQCCEAKYIQKPAGTIHAEATKCLHPTVSKKQDLKLRGYQIFTLVTVNMQIFQSDTMITGQQRQVKSGEKLQSKINKHTFKGIIGQIETEKLLLKYVSSRIIRNYKPHGFGFFNQIQLDEYLCLVWFY</sequence>
<dbReference type="EMBL" id="SNRW01007065">
    <property type="protein sequence ID" value="KAA6381908.1"/>
    <property type="molecule type" value="Genomic_DNA"/>
</dbReference>
<evidence type="ECO:0000313" key="2">
    <source>
        <dbReference type="Proteomes" id="UP000324800"/>
    </source>
</evidence>
<name>A0A5J4VH08_9EUKA</name>
<accession>A0A5J4VH08</accession>
<proteinExistence type="predicted"/>
<organism evidence="1 2">
    <name type="scientific">Streblomastix strix</name>
    <dbReference type="NCBI Taxonomy" id="222440"/>
    <lineage>
        <taxon>Eukaryota</taxon>
        <taxon>Metamonada</taxon>
        <taxon>Preaxostyla</taxon>
        <taxon>Oxymonadida</taxon>
        <taxon>Streblomastigidae</taxon>
        <taxon>Streblomastix</taxon>
    </lineage>
</organism>
<dbReference type="Proteomes" id="UP000324800">
    <property type="component" value="Unassembled WGS sequence"/>
</dbReference>
<comment type="caution">
    <text evidence="1">The sequence shown here is derived from an EMBL/GenBank/DDBJ whole genome shotgun (WGS) entry which is preliminary data.</text>
</comment>
<dbReference type="AlphaFoldDB" id="A0A5J4VH08"/>
<protein>
    <submittedName>
        <fullName evidence="1">Uncharacterized protein</fullName>
    </submittedName>
</protein>